<gene>
    <name evidence="9" type="primary">trpA</name>
    <name evidence="11" type="ORF">G4Y79_13770</name>
</gene>
<dbReference type="HAMAP" id="MF_00131">
    <property type="entry name" value="Trp_synth_alpha"/>
    <property type="match status" value="1"/>
</dbReference>
<dbReference type="PANTHER" id="PTHR43406:SF1">
    <property type="entry name" value="TRYPTOPHAN SYNTHASE ALPHA CHAIN, CHLOROPLASTIC"/>
    <property type="match status" value="1"/>
</dbReference>
<evidence type="ECO:0000313" key="11">
    <source>
        <dbReference type="EMBL" id="QPC80777.1"/>
    </source>
</evidence>
<dbReference type="UniPathway" id="UPA00035">
    <property type="reaction ID" value="UER00044"/>
</dbReference>
<comment type="function">
    <text evidence="1 9">The alpha subunit is responsible for the aldol cleavage of indoleglycerol phosphate to indole and glyceraldehyde 3-phosphate.</text>
</comment>
<evidence type="ECO:0000256" key="9">
    <source>
        <dbReference type="HAMAP-Rule" id="MF_00131"/>
    </source>
</evidence>
<keyword evidence="5 9" id="KW-0822">Tryptophan biosynthesis</keyword>
<evidence type="ECO:0000256" key="5">
    <source>
        <dbReference type="ARBA" id="ARBA00022822"/>
    </source>
</evidence>
<dbReference type="NCBIfam" id="TIGR00262">
    <property type="entry name" value="trpA"/>
    <property type="match status" value="1"/>
</dbReference>
<dbReference type="InterPro" id="IPR011060">
    <property type="entry name" value="RibuloseP-bd_barrel"/>
</dbReference>
<keyword evidence="7 9" id="KW-0456">Lyase</keyword>
<name>A0A7S8E5I9_9CHLR</name>
<dbReference type="InterPro" id="IPR002028">
    <property type="entry name" value="Trp_synthase_suA"/>
</dbReference>
<evidence type="ECO:0000256" key="2">
    <source>
        <dbReference type="ARBA" id="ARBA00004733"/>
    </source>
</evidence>
<dbReference type="CDD" id="cd04724">
    <property type="entry name" value="Tryptophan_synthase_alpha"/>
    <property type="match status" value="1"/>
</dbReference>
<keyword evidence="12" id="KW-1185">Reference proteome</keyword>
<dbReference type="AlphaFoldDB" id="A0A7S8E5I9"/>
<dbReference type="KEGG" id="pmet:G4Y79_13770"/>
<keyword evidence="4 9" id="KW-0028">Amino-acid biosynthesis</keyword>
<dbReference type="SUPFAM" id="SSF51366">
    <property type="entry name" value="Ribulose-phoshate binding barrel"/>
    <property type="match status" value="1"/>
</dbReference>
<protein>
    <recommendedName>
        <fullName evidence="9">Tryptophan synthase alpha chain</fullName>
        <ecNumber evidence="9">4.2.1.20</ecNumber>
    </recommendedName>
</protein>
<evidence type="ECO:0000256" key="7">
    <source>
        <dbReference type="ARBA" id="ARBA00023239"/>
    </source>
</evidence>
<sequence>MTATTRLQGIDALEAMFQQAVEQDRAAFLPYFPIGYPDYDTSIEAIAAMAEVGVDGFEIGIPFSDPLADGPTNQAATQIALENGTTVRSCLQAVKKLRERGITQPMMMMGYVNPLIAYGVEQFVVDAKAAGADGLIVPDLPPEEAHDFSEICAREGMALVFFLAPTSNDKRIEMVTKSATGFIYVVSLVGITGVRRDLPPDVANVIQRIRAQTQTPLVMGFGISTPEHARSMNGLVDGFIVGSALVRAGKEGVAPVRELTEALRKALD</sequence>
<organism evidence="11 12">
    <name type="scientific">Phototrophicus methaneseepsis</name>
    <dbReference type="NCBI Taxonomy" id="2710758"/>
    <lineage>
        <taxon>Bacteria</taxon>
        <taxon>Bacillati</taxon>
        <taxon>Chloroflexota</taxon>
        <taxon>Candidatus Thermofontia</taxon>
        <taxon>Phototrophicales</taxon>
        <taxon>Phototrophicaceae</taxon>
        <taxon>Phototrophicus</taxon>
    </lineage>
</organism>
<dbReference type="EMBL" id="CP062983">
    <property type="protein sequence ID" value="QPC80777.1"/>
    <property type="molecule type" value="Genomic_DNA"/>
</dbReference>
<keyword evidence="6 9" id="KW-0057">Aromatic amino acid biosynthesis</keyword>
<dbReference type="Gene3D" id="3.20.20.70">
    <property type="entry name" value="Aldolase class I"/>
    <property type="match status" value="1"/>
</dbReference>
<accession>A0A7S8E5I9</accession>
<comment type="similarity">
    <text evidence="9 10">Belongs to the TrpA family.</text>
</comment>
<proteinExistence type="inferred from homology"/>
<dbReference type="GO" id="GO:0004834">
    <property type="term" value="F:tryptophan synthase activity"/>
    <property type="evidence" value="ECO:0007669"/>
    <property type="project" value="UniProtKB-UniRule"/>
</dbReference>
<comment type="pathway">
    <text evidence="2 9">Amino-acid biosynthesis; L-tryptophan biosynthesis; L-tryptophan from chorismate: step 5/5.</text>
</comment>
<dbReference type="InterPro" id="IPR013785">
    <property type="entry name" value="Aldolase_TIM"/>
</dbReference>
<dbReference type="GO" id="GO:0005829">
    <property type="term" value="C:cytosol"/>
    <property type="evidence" value="ECO:0007669"/>
    <property type="project" value="TreeGrafter"/>
</dbReference>
<evidence type="ECO:0000256" key="4">
    <source>
        <dbReference type="ARBA" id="ARBA00022605"/>
    </source>
</evidence>
<feature type="active site" description="Proton acceptor" evidence="9">
    <location>
        <position position="58"/>
    </location>
</feature>
<dbReference type="EC" id="4.2.1.20" evidence="9"/>
<evidence type="ECO:0000256" key="3">
    <source>
        <dbReference type="ARBA" id="ARBA00011270"/>
    </source>
</evidence>
<evidence type="ECO:0000256" key="1">
    <source>
        <dbReference type="ARBA" id="ARBA00003365"/>
    </source>
</evidence>
<dbReference type="Pfam" id="PF00290">
    <property type="entry name" value="Trp_syntA"/>
    <property type="match status" value="1"/>
</dbReference>
<feature type="active site" description="Proton acceptor" evidence="9">
    <location>
        <position position="69"/>
    </location>
</feature>
<dbReference type="FunFam" id="3.20.20.70:FF:000037">
    <property type="entry name" value="Tryptophan synthase alpha chain"/>
    <property type="match status" value="1"/>
</dbReference>
<comment type="catalytic activity">
    <reaction evidence="8 9">
        <text>(1S,2R)-1-C-(indol-3-yl)glycerol 3-phosphate + L-serine = D-glyceraldehyde 3-phosphate + L-tryptophan + H2O</text>
        <dbReference type="Rhea" id="RHEA:10532"/>
        <dbReference type="ChEBI" id="CHEBI:15377"/>
        <dbReference type="ChEBI" id="CHEBI:33384"/>
        <dbReference type="ChEBI" id="CHEBI:57912"/>
        <dbReference type="ChEBI" id="CHEBI:58866"/>
        <dbReference type="ChEBI" id="CHEBI:59776"/>
        <dbReference type="EC" id="4.2.1.20"/>
    </reaction>
</comment>
<evidence type="ECO:0000256" key="8">
    <source>
        <dbReference type="ARBA" id="ARBA00049047"/>
    </source>
</evidence>
<comment type="subunit">
    <text evidence="3 9">Tetramer of two alpha and two beta chains.</text>
</comment>
<evidence type="ECO:0000313" key="12">
    <source>
        <dbReference type="Proteomes" id="UP000594468"/>
    </source>
</evidence>
<reference evidence="11 12" key="1">
    <citation type="submission" date="2020-02" db="EMBL/GenBank/DDBJ databases">
        <authorList>
            <person name="Zheng R.K."/>
            <person name="Sun C.M."/>
        </authorList>
    </citation>
    <scope>NUCLEOTIDE SEQUENCE [LARGE SCALE GENOMIC DNA]</scope>
    <source>
        <strain evidence="12">rifampicinis</strain>
    </source>
</reference>
<dbReference type="Proteomes" id="UP000594468">
    <property type="component" value="Chromosome"/>
</dbReference>
<evidence type="ECO:0000256" key="10">
    <source>
        <dbReference type="RuleBase" id="RU003662"/>
    </source>
</evidence>
<evidence type="ECO:0000256" key="6">
    <source>
        <dbReference type="ARBA" id="ARBA00023141"/>
    </source>
</evidence>
<dbReference type="PANTHER" id="PTHR43406">
    <property type="entry name" value="TRYPTOPHAN SYNTHASE, ALPHA CHAIN"/>
    <property type="match status" value="1"/>
</dbReference>
<dbReference type="RefSeq" id="WP_195168852.1">
    <property type="nucleotide sequence ID" value="NZ_CP062983.1"/>
</dbReference>